<evidence type="ECO:0000259" key="1">
    <source>
        <dbReference type="Pfam" id="PF22751"/>
    </source>
</evidence>
<feature type="domain" description="DUF488" evidence="1">
    <location>
        <begin position="12"/>
        <end position="110"/>
    </location>
</feature>
<evidence type="ECO:0000313" key="3">
    <source>
        <dbReference type="Proteomes" id="UP001144323"/>
    </source>
</evidence>
<accession>A0A9W6GSP6</accession>
<dbReference type="RefSeq" id="WP_281801543.1">
    <property type="nucleotide sequence ID" value="NZ_BSEC01000001.1"/>
</dbReference>
<dbReference type="AlphaFoldDB" id="A0A9W6GSP6"/>
<sequence>MIKTGSWFVPMPEDHIKIGVSRYAPRGMARGYKLYRKLAPGAWFNSVPPEDYLDRYNQILAELDPGKVVDEIEALADGRTAVLCCYESVAKISKGETWCHRHVIANWLADTLGLAVEEHGAGADFDPWRHLEAQGLHPPRYAKKPNIL</sequence>
<dbReference type="InterPro" id="IPR054495">
    <property type="entry name" value="DUF488-N3a"/>
</dbReference>
<comment type="caution">
    <text evidence="2">The sequence shown here is derived from an EMBL/GenBank/DDBJ whole genome shotgun (WGS) entry which is preliminary data.</text>
</comment>
<keyword evidence="3" id="KW-1185">Reference proteome</keyword>
<name>A0A9W6GSP6_9HYPH</name>
<dbReference type="Pfam" id="PF22751">
    <property type="entry name" value="DUF488-N3a"/>
    <property type="match status" value="1"/>
</dbReference>
<organism evidence="2 3">
    <name type="scientific">Methylocystis echinoides</name>
    <dbReference type="NCBI Taxonomy" id="29468"/>
    <lineage>
        <taxon>Bacteria</taxon>
        <taxon>Pseudomonadati</taxon>
        <taxon>Pseudomonadota</taxon>
        <taxon>Alphaproteobacteria</taxon>
        <taxon>Hyphomicrobiales</taxon>
        <taxon>Methylocystaceae</taxon>
        <taxon>Methylocystis</taxon>
    </lineage>
</organism>
<proteinExistence type="predicted"/>
<evidence type="ECO:0000313" key="2">
    <source>
        <dbReference type="EMBL" id="GLI92368.1"/>
    </source>
</evidence>
<gene>
    <name evidence="2" type="ORF">LMG27198_13600</name>
</gene>
<dbReference type="Proteomes" id="UP001144323">
    <property type="component" value="Unassembled WGS sequence"/>
</dbReference>
<reference evidence="2" key="1">
    <citation type="journal article" date="2023" name="Int. J. Syst. Evol. Microbiol.">
        <title>Methylocystis iwaonis sp. nov., a type II methane-oxidizing bacterium from surface soil of a rice paddy field in Japan, and emended description of the genus Methylocystis (ex Whittenbury et al. 1970) Bowman et al. 1993.</title>
        <authorList>
            <person name="Kaise H."/>
            <person name="Sawadogo J.B."/>
            <person name="Alam M.S."/>
            <person name="Ueno C."/>
            <person name="Dianou D."/>
            <person name="Shinjo R."/>
            <person name="Asakawa S."/>
        </authorList>
    </citation>
    <scope>NUCLEOTIDE SEQUENCE</scope>
    <source>
        <strain evidence="2">LMG27198</strain>
    </source>
</reference>
<dbReference type="EMBL" id="BSEC01000001">
    <property type="protein sequence ID" value="GLI92368.1"/>
    <property type="molecule type" value="Genomic_DNA"/>
</dbReference>
<protein>
    <recommendedName>
        <fullName evidence="1">DUF488 domain-containing protein</fullName>
    </recommendedName>
</protein>